<protein>
    <submittedName>
        <fullName evidence="2">Uncharacterized protein</fullName>
    </submittedName>
</protein>
<evidence type="ECO:0000313" key="3">
    <source>
        <dbReference type="Proteomes" id="UP000828390"/>
    </source>
</evidence>
<comment type="caution">
    <text evidence="2">The sequence shown here is derived from an EMBL/GenBank/DDBJ whole genome shotgun (WGS) entry which is preliminary data.</text>
</comment>
<gene>
    <name evidence="2" type="ORF">DPMN_011037</name>
</gene>
<reference evidence="2" key="2">
    <citation type="submission" date="2020-11" db="EMBL/GenBank/DDBJ databases">
        <authorList>
            <person name="McCartney M.A."/>
            <person name="Auch B."/>
            <person name="Kono T."/>
            <person name="Mallez S."/>
            <person name="Becker A."/>
            <person name="Gohl D.M."/>
            <person name="Silverstein K.A.T."/>
            <person name="Koren S."/>
            <person name="Bechman K.B."/>
            <person name="Herman A."/>
            <person name="Abrahante J.E."/>
            <person name="Garbe J."/>
        </authorList>
    </citation>
    <scope>NUCLEOTIDE SEQUENCE</scope>
    <source>
        <strain evidence="2">Duluth1</strain>
        <tissue evidence="2">Whole animal</tissue>
    </source>
</reference>
<accession>A0A9D4S1H1</accession>
<feature type="region of interest" description="Disordered" evidence="1">
    <location>
        <begin position="1"/>
        <end position="22"/>
    </location>
</feature>
<evidence type="ECO:0000313" key="2">
    <source>
        <dbReference type="EMBL" id="KAH3887025.1"/>
    </source>
</evidence>
<keyword evidence="3" id="KW-1185">Reference proteome</keyword>
<sequence length="99" mass="11198">MTSELQMKTFPPPGGHVYNKPGRFSNTSKISLKQMFRPSFREDWTINVNFRVFTSTTLLTKFHKDMTINAASRVLTNFDAARSMTKKGDPKGSPITHCA</sequence>
<evidence type="ECO:0000256" key="1">
    <source>
        <dbReference type="SAM" id="MobiDB-lite"/>
    </source>
</evidence>
<dbReference type="EMBL" id="JAIWYP010000001">
    <property type="protein sequence ID" value="KAH3887025.1"/>
    <property type="molecule type" value="Genomic_DNA"/>
</dbReference>
<dbReference type="Proteomes" id="UP000828390">
    <property type="component" value="Unassembled WGS sequence"/>
</dbReference>
<reference evidence="2" key="1">
    <citation type="journal article" date="2019" name="bioRxiv">
        <title>The Genome of the Zebra Mussel, Dreissena polymorpha: A Resource for Invasive Species Research.</title>
        <authorList>
            <person name="McCartney M.A."/>
            <person name="Auch B."/>
            <person name="Kono T."/>
            <person name="Mallez S."/>
            <person name="Zhang Y."/>
            <person name="Obille A."/>
            <person name="Becker A."/>
            <person name="Abrahante J.E."/>
            <person name="Garbe J."/>
            <person name="Badalamenti J.P."/>
            <person name="Herman A."/>
            <person name="Mangelson H."/>
            <person name="Liachko I."/>
            <person name="Sullivan S."/>
            <person name="Sone E.D."/>
            <person name="Koren S."/>
            <person name="Silverstein K.A.T."/>
            <person name="Beckman K.B."/>
            <person name="Gohl D.M."/>
        </authorList>
    </citation>
    <scope>NUCLEOTIDE SEQUENCE</scope>
    <source>
        <strain evidence="2">Duluth1</strain>
        <tissue evidence="2">Whole animal</tissue>
    </source>
</reference>
<name>A0A9D4S1H1_DREPO</name>
<organism evidence="2 3">
    <name type="scientific">Dreissena polymorpha</name>
    <name type="common">Zebra mussel</name>
    <name type="synonym">Mytilus polymorpha</name>
    <dbReference type="NCBI Taxonomy" id="45954"/>
    <lineage>
        <taxon>Eukaryota</taxon>
        <taxon>Metazoa</taxon>
        <taxon>Spiralia</taxon>
        <taxon>Lophotrochozoa</taxon>
        <taxon>Mollusca</taxon>
        <taxon>Bivalvia</taxon>
        <taxon>Autobranchia</taxon>
        <taxon>Heteroconchia</taxon>
        <taxon>Euheterodonta</taxon>
        <taxon>Imparidentia</taxon>
        <taxon>Neoheterodontei</taxon>
        <taxon>Myida</taxon>
        <taxon>Dreissenoidea</taxon>
        <taxon>Dreissenidae</taxon>
        <taxon>Dreissena</taxon>
    </lineage>
</organism>
<proteinExistence type="predicted"/>
<dbReference type="AlphaFoldDB" id="A0A9D4S1H1"/>